<dbReference type="GO" id="GO:0006955">
    <property type="term" value="P:immune response"/>
    <property type="evidence" value="ECO:0007669"/>
    <property type="project" value="InterPro"/>
</dbReference>
<accession>A0A7K7TE00</accession>
<dbReference type="AlphaFoldDB" id="A0A7K7TE00"/>
<dbReference type="Proteomes" id="UP000589485">
    <property type="component" value="Unassembled WGS sequence"/>
</dbReference>
<dbReference type="GO" id="GO:0005615">
    <property type="term" value="C:extracellular space"/>
    <property type="evidence" value="ECO:0007669"/>
    <property type="project" value="UniProtKB-KW"/>
</dbReference>
<feature type="transmembrane region" description="Helical" evidence="6">
    <location>
        <begin position="22"/>
        <end position="45"/>
    </location>
</feature>
<feature type="domain" description="THD" evidence="7">
    <location>
        <begin position="79"/>
        <end position="207"/>
    </location>
</feature>
<organism evidence="8 9">
    <name type="scientific">Sapayoa aenigma</name>
    <name type="common">broad-billed sapayoa</name>
    <dbReference type="NCBI Taxonomy" id="239371"/>
    <lineage>
        <taxon>Eukaryota</taxon>
        <taxon>Metazoa</taxon>
        <taxon>Chordata</taxon>
        <taxon>Craniata</taxon>
        <taxon>Vertebrata</taxon>
        <taxon>Euteleostomi</taxon>
        <taxon>Archelosauria</taxon>
        <taxon>Archosauria</taxon>
        <taxon>Dinosauria</taxon>
        <taxon>Saurischia</taxon>
        <taxon>Theropoda</taxon>
        <taxon>Coelurosauria</taxon>
        <taxon>Aves</taxon>
        <taxon>Neognathae</taxon>
        <taxon>Neoaves</taxon>
        <taxon>Telluraves</taxon>
        <taxon>Australaves</taxon>
        <taxon>Passeriformes</taxon>
        <taxon>Tyrannidae</taxon>
        <taxon>Sapayoa</taxon>
    </lineage>
</organism>
<dbReference type="SUPFAM" id="SSF49842">
    <property type="entry name" value="TNF-like"/>
    <property type="match status" value="1"/>
</dbReference>
<keyword evidence="6" id="KW-1133">Transmembrane helix</keyword>
<evidence type="ECO:0000256" key="1">
    <source>
        <dbReference type="ARBA" id="ARBA00004370"/>
    </source>
</evidence>
<evidence type="ECO:0000256" key="5">
    <source>
        <dbReference type="SAM" id="MobiDB-lite"/>
    </source>
</evidence>
<dbReference type="PANTHER" id="PTHR11471:SF34">
    <property type="entry name" value="TUMOR NECROSIS FACTOR LIGAND SUPERFAMILY MEMBER 14"/>
    <property type="match status" value="1"/>
</dbReference>
<feature type="non-terminal residue" evidence="8">
    <location>
        <position position="207"/>
    </location>
</feature>
<protein>
    <submittedName>
        <fullName evidence="8">TNF14 factor</fullName>
    </submittedName>
</protein>
<feature type="non-terminal residue" evidence="8">
    <location>
        <position position="1"/>
    </location>
</feature>
<comment type="subcellular location">
    <subcellularLocation>
        <location evidence="1">Membrane</location>
    </subcellularLocation>
</comment>
<evidence type="ECO:0000259" key="7">
    <source>
        <dbReference type="PROSITE" id="PS50049"/>
    </source>
</evidence>
<keyword evidence="9" id="KW-1185">Reference proteome</keyword>
<dbReference type="Pfam" id="PF00229">
    <property type="entry name" value="TNF"/>
    <property type="match status" value="1"/>
</dbReference>
<feature type="region of interest" description="Disordered" evidence="5">
    <location>
        <begin position="58"/>
        <end position="117"/>
    </location>
</feature>
<dbReference type="PROSITE" id="PS50049">
    <property type="entry name" value="THD_2"/>
    <property type="match status" value="1"/>
</dbReference>
<dbReference type="SMART" id="SM00207">
    <property type="entry name" value="TNF"/>
    <property type="match status" value="1"/>
</dbReference>
<keyword evidence="3" id="KW-0202">Cytokine</keyword>
<sequence>LPPPPVTSRQRGRVCGGAWGRWVLGTLVALALVAVAVQGWLLAGVRAELRRVTERLQVRGDTGTPGGLGDMGRSPPEKPAAHLIGEGGTLGHQSPTGAGGMNGDTVTQTPGPQRGEVHLGAPALRTCAHALLRIRKRTPRYPEPLDLLLNKGVHCPPAAGGGPWARSSFWGGLVRLEEGDEVFAQVQEPHLVLALDGTRSYFGMFMV</sequence>
<evidence type="ECO:0000256" key="2">
    <source>
        <dbReference type="ARBA" id="ARBA00008670"/>
    </source>
</evidence>
<dbReference type="Gene3D" id="2.60.120.40">
    <property type="match status" value="1"/>
</dbReference>
<keyword evidence="6" id="KW-0812">Transmembrane</keyword>
<dbReference type="GO" id="GO:0005125">
    <property type="term" value="F:cytokine activity"/>
    <property type="evidence" value="ECO:0007669"/>
    <property type="project" value="UniProtKB-KW"/>
</dbReference>
<reference evidence="8 9" key="1">
    <citation type="submission" date="2019-09" db="EMBL/GenBank/DDBJ databases">
        <title>Bird 10,000 Genomes (B10K) Project - Family phase.</title>
        <authorList>
            <person name="Zhang G."/>
        </authorList>
    </citation>
    <scope>NUCLEOTIDE SEQUENCE [LARGE SCALE GENOMIC DNA]</scope>
    <source>
        <strain evidence="8">B10K-DU-030-41</strain>
        <tissue evidence="8">Muscle</tissue>
    </source>
</reference>
<name>A0A7K7TE00_9TYRA</name>
<gene>
    <name evidence="8" type="primary">Tnfsf14</name>
    <name evidence="8" type="ORF">SAPAEN_R14776</name>
</gene>
<evidence type="ECO:0000256" key="4">
    <source>
        <dbReference type="ARBA" id="ARBA00023136"/>
    </source>
</evidence>
<dbReference type="GO" id="GO:0016020">
    <property type="term" value="C:membrane"/>
    <property type="evidence" value="ECO:0007669"/>
    <property type="project" value="UniProtKB-SubCell"/>
</dbReference>
<evidence type="ECO:0000256" key="6">
    <source>
        <dbReference type="SAM" id="Phobius"/>
    </source>
</evidence>
<keyword evidence="4 6" id="KW-0472">Membrane</keyword>
<dbReference type="InterPro" id="IPR008983">
    <property type="entry name" value="Tumour_necrosis_fac-like_dom"/>
</dbReference>
<dbReference type="GO" id="GO:0005164">
    <property type="term" value="F:tumor necrosis factor receptor binding"/>
    <property type="evidence" value="ECO:0007669"/>
    <property type="project" value="InterPro"/>
</dbReference>
<evidence type="ECO:0000313" key="8">
    <source>
        <dbReference type="EMBL" id="NXA15069.1"/>
    </source>
</evidence>
<dbReference type="PANTHER" id="PTHR11471">
    <property type="entry name" value="TUMOR NECROSIS FACTOR FAMILY MEMBER"/>
    <property type="match status" value="1"/>
</dbReference>
<dbReference type="OrthoDB" id="6116320at2759"/>
<evidence type="ECO:0000313" key="9">
    <source>
        <dbReference type="Proteomes" id="UP000589485"/>
    </source>
</evidence>
<evidence type="ECO:0000256" key="3">
    <source>
        <dbReference type="ARBA" id="ARBA00022514"/>
    </source>
</evidence>
<comment type="caution">
    <text evidence="8">The sequence shown here is derived from an EMBL/GenBank/DDBJ whole genome shotgun (WGS) entry which is preliminary data.</text>
</comment>
<proteinExistence type="inferred from homology"/>
<dbReference type="InterPro" id="IPR006052">
    <property type="entry name" value="TNF_dom"/>
</dbReference>
<dbReference type="EMBL" id="VZSY01001994">
    <property type="protein sequence ID" value="NXA15069.1"/>
    <property type="molecule type" value="Genomic_DNA"/>
</dbReference>
<comment type="similarity">
    <text evidence="2">Belongs to the tumor necrosis factor family.</text>
</comment>